<dbReference type="EMBL" id="VCDN01000495">
    <property type="protein sequence ID" value="MDX7989720.1"/>
    <property type="molecule type" value="Genomic_DNA"/>
</dbReference>
<dbReference type="GO" id="GO:0004148">
    <property type="term" value="F:dihydrolipoyl dehydrogenase (NADH) activity"/>
    <property type="evidence" value="ECO:0007669"/>
    <property type="project" value="UniProtKB-EC"/>
</dbReference>
<dbReference type="PANTHER" id="PTHR43014">
    <property type="entry name" value="MERCURIC REDUCTASE"/>
    <property type="match status" value="1"/>
</dbReference>
<keyword evidence="2" id="KW-0560">Oxidoreductase</keyword>
<dbReference type="EC" id="1.8.1.4" evidence="2"/>
<dbReference type="Gene3D" id="3.50.50.60">
    <property type="entry name" value="FAD/NAD(P)-binding domain"/>
    <property type="match status" value="1"/>
</dbReference>
<feature type="domain" description="FAD/NAD(P)-binding" evidence="1">
    <location>
        <begin position="2"/>
        <end position="103"/>
    </location>
</feature>
<name>A0ABU4SFW3_9GAMM</name>
<protein>
    <submittedName>
        <fullName evidence="2">Dihydrolipoyl dehydrogenase</fullName>
        <ecNumber evidence="2">1.8.1.4</ecNumber>
    </submittedName>
</protein>
<proteinExistence type="predicted"/>
<comment type="caution">
    <text evidence="2">The sequence shown here is derived from an EMBL/GenBank/DDBJ whole genome shotgun (WGS) entry which is preliminary data.</text>
</comment>
<dbReference type="PRINTS" id="PR00945">
    <property type="entry name" value="HGRDTASE"/>
</dbReference>
<feature type="non-terminal residue" evidence="2">
    <location>
        <position position="103"/>
    </location>
</feature>
<evidence type="ECO:0000313" key="3">
    <source>
        <dbReference type="Proteomes" id="UP001271890"/>
    </source>
</evidence>
<dbReference type="Proteomes" id="UP001271890">
    <property type="component" value="Unassembled WGS sequence"/>
</dbReference>
<reference evidence="3" key="1">
    <citation type="journal article" date="2024" name="Toxins">
        <title>Genome Sequence Analysis of Native Xenorhabdus Strains Isolated from Entomopathogenic Nematodes in Argentina.</title>
        <authorList>
            <person name="Palma L."/>
            <person name="Frizzo L."/>
            <person name="Kaiser S."/>
            <person name="Berry C."/>
            <person name="Caballero P."/>
            <person name="Bode H.B."/>
            <person name="Del Valle E.E."/>
        </authorList>
    </citation>
    <scope>NUCLEOTIDE SEQUENCE [LARGE SCALE GENOMIC DNA]</scope>
    <source>
        <strain evidence="3">12</strain>
    </source>
</reference>
<evidence type="ECO:0000313" key="2">
    <source>
        <dbReference type="EMBL" id="MDX7989720.1"/>
    </source>
</evidence>
<dbReference type="InterPro" id="IPR023753">
    <property type="entry name" value="FAD/NAD-binding_dom"/>
</dbReference>
<dbReference type="InterPro" id="IPR036188">
    <property type="entry name" value="FAD/NAD-bd_sf"/>
</dbReference>
<keyword evidence="3" id="KW-1185">Reference proteome</keyword>
<sequence length="103" mass="10845">TGALSLPEIPKKLVVIGGGYIGMELGTAYANFGTEVTVVEAGDEILAGFEKAMSSVVKRALQKKGNVNIHTKAMAKGVEETETGVKVSFEVKGEIQTVEADYV</sequence>
<organism evidence="2 3">
    <name type="scientific">Xenorhabdus santafensis</name>
    <dbReference type="NCBI Taxonomy" id="2582833"/>
    <lineage>
        <taxon>Bacteria</taxon>
        <taxon>Pseudomonadati</taxon>
        <taxon>Pseudomonadota</taxon>
        <taxon>Gammaproteobacteria</taxon>
        <taxon>Enterobacterales</taxon>
        <taxon>Morganellaceae</taxon>
        <taxon>Xenorhabdus</taxon>
    </lineage>
</organism>
<dbReference type="Pfam" id="PF07992">
    <property type="entry name" value="Pyr_redox_2"/>
    <property type="match status" value="1"/>
</dbReference>
<feature type="non-terminal residue" evidence="2">
    <location>
        <position position="1"/>
    </location>
</feature>
<dbReference type="SUPFAM" id="SSF51905">
    <property type="entry name" value="FAD/NAD(P)-binding domain"/>
    <property type="match status" value="1"/>
</dbReference>
<gene>
    <name evidence="2" type="ORF">FE392_21055</name>
</gene>
<accession>A0ABU4SFW3</accession>
<evidence type="ECO:0000259" key="1">
    <source>
        <dbReference type="Pfam" id="PF07992"/>
    </source>
</evidence>
<dbReference type="PANTHER" id="PTHR43014:SF4">
    <property type="entry name" value="PYRIDINE NUCLEOTIDE-DISULFIDE OXIDOREDUCTASE RCLA-RELATED"/>
    <property type="match status" value="1"/>
</dbReference>